<dbReference type="PROSITE" id="PS00409">
    <property type="entry name" value="PROKAR_NTER_METHYL"/>
    <property type="match status" value="1"/>
</dbReference>
<gene>
    <name evidence="2" type="ORF">C9J01_29190</name>
</gene>
<reference evidence="2 3" key="1">
    <citation type="submission" date="2018-03" db="EMBL/GenBank/DDBJ databases">
        <title>Whole genome sequencing of Histamine producing bacteria.</title>
        <authorList>
            <person name="Butler K."/>
        </authorList>
    </citation>
    <scope>NUCLEOTIDE SEQUENCE [LARGE SCALE GENOMIC DNA]</scope>
    <source>
        <strain evidence="2 3">DSM 19138</strain>
    </source>
</reference>
<dbReference type="EMBL" id="PYMB01000053">
    <property type="protein sequence ID" value="PSW02685.1"/>
    <property type="molecule type" value="Genomic_DNA"/>
</dbReference>
<proteinExistence type="predicted"/>
<keyword evidence="1" id="KW-1133">Transmembrane helix</keyword>
<name>A0A2T3MU27_9GAMM</name>
<sequence>MVAGMTFNKNKGFSLIEVLISILVISIAFVSIVRLQSYVALRSEQIELQYHAVRVAEAQVMLWQNVGATVDCDGTAKLLTLDNLQSCQINFSPFKGDVEVIGNPKVDLSGNILLKELMVSVTWTDRSGERGTITLVSAHTPYSPLLRS</sequence>
<dbReference type="AlphaFoldDB" id="A0A2T3MU27"/>
<dbReference type="Proteomes" id="UP000241346">
    <property type="component" value="Unassembled WGS sequence"/>
</dbReference>
<dbReference type="InterPro" id="IPR012902">
    <property type="entry name" value="N_methyl_site"/>
</dbReference>
<evidence type="ECO:0008006" key="4">
    <source>
        <dbReference type="Google" id="ProtNLM"/>
    </source>
</evidence>
<keyword evidence="1" id="KW-0812">Transmembrane</keyword>
<keyword evidence="1" id="KW-0472">Membrane</keyword>
<organism evidence="2 3">
    <name type="scientific">Photobacterium rosenbergii</name>
    <dbReference type="NCBI Taxonomy" id="294936"/>
    <lineage>
        <taxon>Bacteria</taxon>
        <taxon>Pseudomonadati</taxon>
        <taxon>Pseudomonadota</taxon>
        <taxon>Gammaproteobacteria</taxon>
        <taxon>Vibrionales</taxon>
        <taxon>Vibrionaceae</taxon>
        <taxon>Photobacterium</taxon>
    </lineage>
</organism>
<protein>
    <recommendedName>
        <fullName evidence="4">Prepilin-type cleavage/methylation domain-containing protein</fullName>
    </recommendedName>
</protein>
<evidence type="ECO:0000313" key="2">
    <source>
        <dbReference type="EMBL" id="PSW02685.1"/>
    </source>
</evidence>
<feature type="transmembrane region" description="Helical" evidence="1">
    <location>
        <begin position="12"/>
        <end position="33"/>
    </location>
</feature>
<dbReference type="Pfam" id="PF07963">
    <property type="entry name" value="N_methyl"/>
    <property type="match status" value="1"/>
</dbReference>
<dbReference type="NCBIfam" id="TIGR02532">
    <property type="entry name" value="IV_pilin_GFxxxE"/>
    <property type="match status" value="1"/>
</dbReference>
<evidence type="ECO:0000256" key="1">
    <source>
        <dbReference type="SAM" id="Phobius"/>
    </source>
</evidence>
<accession>A0A2T3MU27</accession>
<evidence type="ECO:0000313" key="3">
    <source>
        <dbReference type="Proteomes" id="UP000241346"/>
    </source>
</evidence>
<comment type="caution">
    <text evidence="2">The sequence shown here is derived from an EMBL/GenBank/DDBJ whole genome shotgun (WGS) entry which is preliminary data.</text>
</comment>